<keyword evidence="1" id="KW-1133">Transmembrane helix</keyword>
<feature type="transmembrane region" description="Helical" evidence="1">
    <location>
        <begin position="22"/>
        <end position="45"/>
    </location>
</feature>
<evidence type="ECO:0000256" key="1">
    <source>
        <dbReference type="SAM" id="Phobius"/>
    </source>
</evidence>
<evidence type="ECO:0000313" key="3">
    <source>
        <dbReference type="EMBL" id="MBB4613810.1"/>
    </source>
</evidence>
<dbReference type="AlphaFoldDB" id="A0A7W7AB80"/>
<keyword evidence="1" id="KW-0812">Transmembrane</keyword>
<dbReference type="Proteomes" id="UP000538566">
    <property type="component" value="Unassembled WGS sequence"/>
</dbReference>
<proteinExistence type="predicted"/>
<evidence type="ECO:0000259" key="2">
    <source>
        <dbReference type="Pfam" id="PF07811"/>
    </source>
</evidence>
<name>A0A7W7AB80_9SPHN</name>
<dbReference type="OrthoDB" id="7306064at2"/>
<protein>
    <submittedName>
        <fullName evidence="3">Flp pilus assembly protein TadG</fullName>
    </submittedName>
</protein>
<keyword evidence="1" id="KW-0472">Membrane</keyword>
<evidence type="ECO:0000313" key="4">
    <source>
        <dbReference type="Proteomes" id="UP000538566"/>
    </source>
</evidence>
<dbReference type="InterPro" id="IPR012495">
    <property type="entry name" value="TadE-like_dom"/>
</dbReference>
<dbReference type="Pfam" id="PF07811">
    <property type="entry name" value="TadE"/>
    <property type="match status" value="1"/>
</dbReference>
<organism evidence="3 4">
    <name type="scientific">Novosphingobium taihuense</name>
    <dbReference type="NCBI Taxonomy" id="260085"/>
    <lineage>
        <taxon>Bacteria</taxon>
        <taxon>Pseudomonadati</taxon>
        <taxon>Pseudomonadota</taxon>
        <taxon>Alphaproteobacteria</taxon>
        <taxon>Sphingomonadales</taxon>
        <taxon>Sphingomonadaceae</taxon>
        <taxon>Novosphingobium</taxon>
    </lineage>
</organism>
<gene>
    <name evidence="3" type="ORF">GGR37_002085</name>
</gene>
<dbReference type="RefSeq" id="WP_144907037.1">
    <property type="nucleotide sequence ID" value="NZ_JACHOA010000003.1"/>
</dbReference>
<keyword evidence="4" id="KW-1185">Reference proteome</keyword>
<reference evidence="3 4" key="1">
    <citation type="submission" date="2020-08" db="EMBL/GenBank/DDBJ databases">
        <title>Genomic Encyclopedia of Type Strains, Phase IV (KMG-IV): sequencing the most valuable type-strain genomes for metagenomic binning, comparative biology and taxonomic classification.</title>
        <authorList>
            <person name="Goeker M."/>
        </authorList>
    </citation>
    <scope>NUCLEOTIDE SEQUENCE [LARGE SCALE GENOMIC DNA]</scope>
    <source>
        <strain evidence="3 4">DSM 17507</strain>
    </source>
</reference>
<comment type="caution">
    <text evidence="3">The sequence shown here is derived from an EMBL/GenBank/DDBJ whole genome shotgun (WGS) entry which is preliminary data.</text>
</comment>
<dbReference type="EMBL" id="JACHOA010000003">
    <property type="protein sequence ID" value="MBB4613810.1"/>
    <property type="molecule type" value="Genomic_DNA"/>
</dbReference>
<accession>A0A7W7AB80</accession>
<sequence length="198" mass="20853">MIAVKEAPFLLEDRDGATAVEFALISPVLVLLLMGLFDIGFSVYANTMLQGALQRAARSSTVEGAAGSLASIDSAVATEIHPVVPEAALVFSRKAYANFTDVGLPEDFTDSNGNGACDAGEPYEDANGSGTWDRDRGAAGLGGARDAVLYTVTMTYTRKFPMASLIGMSETVTNKASTILRNQPYDEQKSVAKLGNCT</sequence>
<feature type="domain" description="TadE-like" evidence="2">
    <location>
        <begin position="16"/>
        <end position="58"/>
    </location>
</feature>